<feature type="domain" description="OB-fold nucleic acid binding" evidence="6">
    <location>
        <begin position="18"/>
        <end position="110"/>
    </location>
</feature>
<dbReference type="InterPro" id="IPR025824">
    <property type="entry name" value="OB-fold_nuc-bd_dom"/>
</dbReference>
<keyword evidence="4" id="KW-0269">Exonuclease</keyword>
<organism evidence="7 8">
    <name type="scientific">bacterium (Candidatus Gribaldobacteria) CG_4_10_14_0_2_um_filter_36_18</name>
    <dbReference type="NCBI Taxonomy" id="2014264"/>
    <lineage>
        <taxon>Bacteria</taxon>
        <taxon>Candidatus Gribaldobacteria</taxon>
    </lineage>
</organism>
<evidence type="ECO:0000259" key="6">
    <source>
        <dbReference type="Pfam" id="PF13742"/>
    </source>
</evidence>
<proteinExistence type="predicted"/>
<dbReference type="GO" id="GO:0009318">
    <property type="term" value="C:exodeoxyribonuclease VII complex"/>
    <property type="evidence" value="ECO:0007669"/>
    <property type="project" value="InterPro"/>
</dbReference>
<gene>
    <name evidence="7" type="ORF">COX73_02490</name>
</gene>
<dbReference type="GO" id="GO:0006308">
    <property type="term" value="P:DNA catabolic process"/>
    <property type="evidence" value="ECO:0007669"/>
    <property type="project" value="InterPro"/>
</dbReference>
<dbReference type="Pfam" id="PF13742">
    <property type="entry name" value="tRNA_anti_2"/>
    <property type="match status" value="1"/>
</dbReference>
<dbReference type="GO" id="GO:0003676">
    <property type="term" value="F:nucleic acid binding"/>
    <property type="evidence" value="ECO:0007669"/>
    <property type="project" value="InterPro"/>
</dbReference>
<keyword evidence="2" id="KW-0540">Nuclease</keyword>
<keyword evidence="1" id="KW-0963">Cytoplasm</keyword>
<dbReference type="EMBL" id="PFPS01000105">
    <property type="protein sequence ID" value="PJA02114.1"/>
    <property type="molecule type" value="Genomic_DNA"/>
</dbReference>
<keyword evidence="3" id="KW-0378">Hydrolase</keyword>
<evidence type="ECO:0000256" key="4">
    <source>
        <dbReference type="ARBA" id="ARBA00022839"/>
    </source>
</evidence>
<evidence type="ECO:0000256" key="3">
    <source>
        <dbReference type="ARBA" id="ARBA00022801"/>
    </source>
</evidence>
<dbReference type="PANTHER" id="PTHR30008:SF0">
    <property type="entry name" value="EXODEOXYRIBONUCLEASE 7 LARGE SUBUNIT"/>
    <property type="match status" value="1"/>
</dbReference>
<evidence type="ECO:0000256" key="2">
    <source>
        <dbReference type="ARBA" id="ARBA00022722"/>
    </source>
</evidence>
<dbReference type="Proteomes" id="UP000231469">
    <property type="component" value="Unassembled WGS sequence"/>
</dbReference>
<feature type="non-terminal residue" evidence="7">
    <location>
        <position position="238"/>
    </location>
</feature>
<dbReference type="GO" id="GO:0008855">
    <property type="term" value="F:exodeoxyribonuclease VII activity"/>
    <property type="evidence" value="ECO:0007669"/>
    <property type="project" value="InterPro"/>
</dbReference>
<reference evidence="8" key="1">
    <citation type="submission" date="2017-09" db="EMBL/GenBank/DDBJ databases">
        <title>Depth-based differentiation of microbial function through sediment-hosted aquifers and enrichment of novel symbionts in the deep terrestrial subsurface.</title>
        <authorList>
            <person name="Probst A.J."/>
            <person name="Ladd B."/>
            <person name="Jarett J.K."/>
            <person name="Geller-Mcgrath D.E."/>
            <person name="Sieber C.M.K."/>
            <person name="Emerson J.B."/>
            <person name="Anantharaman K."/>
            <person name="Thomas B.C."/>
            <person name="Malmstrom R."/>
            <person name="Stieglmeier M."/>
            <person name="Klingl A."/>
            <person name="Woyke T."/>
            <person name="Ryan C.M."/>
            <person name="Banfield J.F."/>
        </authorList>
    </citation>
    <scope>NUCLEOTIDE SEQUENCE [LARGE SCALE GENOMIC DNA]</scope>
</reference>
<comment type="caution">
    <text evidence="7">The sequence shown here is derived from an EMBL/GenBank/DDBJ whole genome shotgun (WGS) entry which is preliminary data.</text>
</comment>
<dbReference type="PANTHER" id="PTHR30008">
    <property type="entry name" value="EXODEOXYRIBONUCLEASE 7 LARGE SUBUNIT"/>
    <property type="match status" value="1"/>
</dbReference>
<evidence type="ECO:0000313" key="7">
    <source>
        <dbReference type="EMBL" id="PJA02114.1"/>
    </source>
</evidence>
<evidence type="ECO:0000256" key="1">
    <source>
        <dbReference type="ARBA" id="ARBA00022490"/>
    </source>
</evidence>
<evidence type="ECO:0000259" key="5">
    <source>
        <dbReference type="Pfam" id="PF02601"/>
    </source>
</evidence>
<dbReference type="AlphaFoldDB" id="A0A2M7VJY5"/>
<accession>A0A2M7VJY5</accession>
<protein>
    <submittedName>
        <fullName evidence="7">Uncharacterized protein</fullName>
    </submittedName>
</protein>
<dbReference type="InterPro" id="IPR020579">
    <property type="entry name" value="Exonuc_VII_lsu_C"/>
</dbReference>
<name>A0A2M7VJY5_9BACT</name>
<evidence type="ECO:0000313" key="8">
    <source>
        <dbReference type="Proteomes" id="UP000231469"/>
    </source>
</evidence>
<dbReference type="Pfam" id="PF02601">
    <property type="entry name" value="Exonuc_VII_L"/>
    <property type="match status" value="1"/>
</dbReference>
<sequence>MKINQAIKAESIVEEKIFTVSEFLDFLNRILRPRRVVVKGEVGEKMNNYPDYNFFNLLDKDGSILKCFAWKEVIEKLGIGLESGMEIRVVGHPEIRKNKGEFRFQVERIELIGEGILKKQFEILKKKLASEGYFKEEIKKSIPKFSQKIGLITSKYGKGAKKDFLTHLGKFGFRIFLYDVRVEGVLALSEIIEAINYFNQNFPKIDVLVLTRGGGSWESLQPFNSEEMVKAIFSSKIP</sequence>
<dbReference type="InterPro" id="IPR003753">
    <property type="entry name" value="Exonuc_VII_L"/>
</dbReference>
<feature type="domain" description="Exonuclease VII large subunit C-terminal" evidence="5">
    <location>
        <begin position="133"/>
        <end position="238"/>
    </location>
</feature>